<organism evidence="1 2">
    <name type="scientific">Clostridium pasteurianum BC1</name>
    <dbReference type="NCBI Taxonomy" id="86416"/>
    <lineage>
        <taxon>Bacteria</taxon>
        <taxon>Bacillati</taxon>
        <taxon>Bacillota</taxon>
        <taxon>Clostridia</taxon>
        <taxon>Eubacteriales</taxon>
        <taxon>Clostridiaceae</taxon>
        <taxon>Clostridium</taxon>
    </lineage>
</organism>
<evidence type="ECO:0000313" key="1">
    <source>
        <dbReference type="EMBL" id="AGK97372.1"/>
    </source>
</evidence>
<dbReference type="STRING" id="86416.Clopa_2511"/>
<accession>R4K2N9</accession>
<dbReference type="RefSeq" id="WP_015615673.1">
    <property type="nucleotide sequence ID" value="NC_021182.1"/>
</dbReference>
<proteinExistence type="predicted"/>
<dbReference type="EMBL" id="CP003261">
    <property type="protein sequence ID" value="AGK97372.1"/>
    <property type="molecule type" value="Genomic_DNA"/>
</dbReference>
<keyword evidence="2" id="KW-1185">Reference proteome</keyword>
<dbReference type="PATRIC" id="fig|86416.3.peg.2495"/>
<dbReference type="KEGG" id="cpas:Clopa_2511"/>
<gene>
    <name evidence="1" type="ORF">Clopa_2511</name>
</gene>
<evidence type="ECO:0000313" key="2">
    <source>
        <dbReference type="Proteomes" id="UP000013523"/>
    </source>
</evidence>
<dbReference type="Proteomes" id="UP000013523">
    <property type="component" value="Chromosome"/>
</dbReference>
<protein>
    <submittedName>
        <fullName evidence="1">Uncharacterized protein</fullName>
    </submittedName>
</protein>
<dbReference type="HOGENOM" id="CLU_3078459_0_0_9"/>
<sequence length="52" mass="6222">MPIKVEIPTHKDALIKQIKALEYKIEHDTNKRAREIHQDAYNALMEEYLNEE</sequence>
<name>R4K2N9_CLOPA</name>
<reference evidence="1 2" key="1">
    <citation type="submission" date="2012-01" db="EMBL/GenBank/DDBJ databases">
        <title>Complete sequence of chromosome of Clostridium pasteurianum BC1.</title>
        <authorList>
            <consortium name="US DOE Joint Genome Institute"/>
            <person name="Lucas S."/>
            <person name="Han J."/>
            <person name="Lapidus A."/>
            <person name="Cheng J.-F."/>
            <person name="Goodwin L."/>
            <person name="Pitluck S."/>
            <person name="Peters L."/>
            <person name="Mikhailova N."/>
            <person name="Teshima H."/>
            <person name="Detter J.C."/>
            <person name="Han C."/>
            <person name="Tapia R."/>
            <person name="Land M."/>
            <person name="Hauser L."/>
            <person name="Kyrpides N."/>
            <person name="Ivanova N."/>
            <person name="Pagani I."/>
            <person name="Dunn J."/>
            <person name="Taghavi S."/>
            <person name="Francis A."/>
            <person name="van der Lelie D."/>
            <person name="Woyke T."/>
        </authorList>
    </citation>
    <scope>NUCLEOTIDE SEQUENCE [LARGE SCALE GENOMIC DNA]</scope>
    <source>
        <strain evidence="1 2">BC1</strain>
    </source>
</reference>
<dbReference type="AlphaFoldDB" id="R4K2N9"/>